<dbReference type="EMBL" id="JBEDNQ010000013">
    <property type="protein sequence ID" value="MEQ3554056.1"/>
    <property type="molecule type" value="Genomic_DNA"/>
</dbReference>
<protein>
    <submittedName>
        <fullName evidence="1">DUF4287 domain-containing protein</fullName>
    </submittedName>
</protein>
<organism evidence="1 2">
    <name type="scientific">Pseudonocardia nematodicida</name>
    <dbReference type="NCBI Taxonomy" id="1206997"/>
    <lineage>
        <taxon>Bacteria</taxon>
        <taxon>Bacillati</taxon>
        <taxon>Actinomycetota</taxon>
        <taxon>Actinomycetes</taxon>
        <taxon>Pseudonocardiales</taxon>
        <taxon>Pseudonocardiaceae</taxon>
        <taxon>Pseudonocardia</taxon>
    </lineage>
</organism>
<gene>
    <name evidence="1" type="ORF">WIS52_26605</name>
</gene>
<name>A0ABV1KHX0_9PSEU</name>
<comment type="caution">
    <text evidence="1">The sequence shown here is derived from an EMBL/GenBank/DDBJ whole genome shotgun (WGS) entry which is preliminary data.</text>
</comment>
<evidence type="ECO:0000313" key="1">
    <source>
        <dbReference type="EMBL" id="MEQ3554056.1"/>
    </source>
</evidence>
<dbReference type="Pfam" id="PF14117">
    <property type="entry name" value="DUF4287"/>
    <property type="match status" value="1"/>
</dbReference>
<dbReference type="RefSeq" id="WP_349301130.1">
    <property type="nucleotide sequence ID" value="NZ_JBEDNQ010000013.1"/>
</dbReference>
<keyword evidence="2" id="KW-1185">Reference proteome</keyword>
<sequence>MSGFQTYLDNAERQTGTTPRRFLELAEECGLLGAKAGEVIAWLKTEHGLGHGHAANLAQLVTKGVDATAAKYGDDGVLHLDGLAARGLE</sequence>
<proteinExistence type="predicted"/>
<accession>A0ABV1KHX0</accession>
<dbReference type="InterPro" id="IPR025629">
    <property type="entry name" value="DUF4287"/>
</dbReference>
<reference evidence="1 2" key="1">
    <citation type="submission" date="2024-03" db="EMBL/GenBank/DDBJ databases">
        <title>Draft genome sequence of Pseudonocardia nematodicida JCM 31783.</title>
        <authorList>
            <person name="Butdee W."/>
            <person name="Duangmal K."/>
        </authorList>
    </citation>
    <scope>NUCLEOTIDE SEQUENCE [LARGE SCALE GENOMIC DNA]</scope>
    <source>
        <strain evidence="1 2">JCM 31783</strain>
    </source>
</reference>
<evidence type="ECO:0000313" key="2">
    <source>
        <dbReference type="Proteomes" id="UP001494902"/>
    </source>
</evidence>
<dbReference type="Proteomes" id="UP001494902">
    <property type="component" value="Unassembled WGS sequence"/>
</dbReference>